<dbReference type="AlphaFoldDB" id="A0A7W7R7F4"/>
<feature type="region of interest" description="Disordered" evidence="8">
    <location>
        <begin position="383"/>
        <end position="406"/>
    </location>
</feature>
<dbReference type="PANTHER" id="PTHR30518:SF2">
    <property type="entry name" value="ENDOLYTIC MUREIN TRANSGLYCOSYLASE"/>
    <property type="match status" value="1"/>
</dbReference>
<dbReference type="GO" id="GO:0008932">
    <property type="term" value="F:lytic endotransglycosylase activity"/>
    <property type="evidence" value="ECO:0007669"/>
    <property type="project" value="UniProtKB-UniRule"/>
</dbReference>
<dbReference type="InterPro" id="IPR003770">
    <property type="entry name" value="MLTG-like"/>
</dbReference>
<reference evidence="9 10" key="1">
    <citation type="submission" date="2020-08" db="EMBL/GenBank/DDBJ databases">
        <title>Sequencing the genomes of 1000 actinobacteria strains.</title>
        <authorList>
            <person name="Klenk H.-P."/>
        </authorList>
    </citation>
    <scope>NUCLEOTIDE SEQUENCE [LARGE SCALE GENOMIC DNA]</scope>
    <source>
        <strain evidence="9 10">DSM 41654</strain>
    </source>
</reference>
<keyword evidence="3 7" id="KW-1133">Transmembrane helix</keyword>
<evidence type="ECO:0000256" key="4">
    <source>
        <dbReference type="ARBA" id="ARBA00023136"/>
    </source>
</evidence>
<keyword evidence="6 7" id="KW-0961">Cell wall biogenesis/degradation</keyword>
<protein>
    <recommendedName>
        <fullName evidence="7">Endolytic murein transglycosylase</fullName>
        <ecNumber evidence="7">4.2.2.29</ecNumber>
    </recommendedName>
    <alternativeName>
        <fullName evidence="7">Peptidoglycan lytic transglycosylase</fullName>
    </alternativeName>
    <alternativeName>
        <fullName evidence="7">Peptidoglycan polymerization terminase</fullName>
    </alternativeName>
</protein>
<dbReference type="GO" id="GO:0071555">
    <property type="term" value="P:cell wall organization"/>
    <property type="evidence" value="ECO:0007669"/>
    <property type="project" value="UniProtKB-KW"/>
</dbReference>
<dbReference type="Proteomes" id="UP000540506">
    <property type="component" value="Unassembled WGS sequence"/>
</dbReference>
<comment type="function">
    <text evidence="7">Functions as a peptidoglycan terminase that cleaves nascent peptidoglycan strands endolytically to terminate their elongation.</text>
</comment>
<dbReference type="EC" id="4.2.2.29" evidence="7"/>
<comment type="caution">
    <text evidence="9">The sequence shown here is derived from an EMBL/GenBank/DDBJ whole genome shotgun (WGS) entry which is preliminary data.</text>
</comment>
<comment type="catalytic activity">
    <reaction evidence="7">
        <text>a peptidoglycan chain = a peptidoglycan chain with N-acetyl-1,6-anhydromuramyl-[peptide] at the reducing end + a peptidoglycan chain with N-acetylglucosamine at the non-reducing end.</text>
        <dbReference type="EC" id="4.2.2.29"/>
    </reaction>
</comment>
<gene>
    <name evidence="7" type="primary">mltG</name>
    <name evidence="9" type="ORF">FHR34_005790</name>
</gene>
<dbReference type="EMBL" id="JACHJV010000001">
    <property type="protein sequence ID" value="MBB4926797.1"/>
    <property type="molecule type" value="Genomic_DNA"/>
</dbReference>
<name>A0A7W7R7F4_KITKI</name>
<dbReference type="NCBIfam" id="TIGR00247">
    <property type="entry name" value="endolytic transglycosylase MltG"/>
    <property type="match status" value="1"/>
</dbReference>
<evidence type="ECO:0000256" key="2">
    <source>
        <dbReference type="ARBA" id="ARBA00022692"/>
    </source>
</evidence>
<dbReference type="Pfam" id="PF02618">
    <property type="entry name" value="YceG"/>
    <property type="match status" value="1"/>
</dbReference>
<feature type="region of interest" description="Disordered" evidence="8">
    <location>
        <begin position="1"/>
        <end position="48"/>
    </location>
</feature>
<feature type="site" description="Important for catalytic activity" evidence="7">
    <location>
        <position position="271"/>
    </location>
</feature>
<evidence type="ECO:0000256" key="8">
    <source>
        <dbReference type="SAM" id="MobiDB-lite"/>
    </source>
</evidence>
<dbReference type="CDD" id="cd08010">
    <property type="entry name" value="MltG_like"/>
    <property type="match status" value="1"/>
</dbReference>
<keyword evidence="10" id="KW-1185">Reference proteome</keyword>
<comment type="similarity">
    <text evidence="7">Belongs to the transglycosylase MltG family.</text>
</comment>
<dbReference type="Gene3D" id="3.30.1490.480">
    <property type="entry name" value="Endolytic murein transglycosylase"/>
    <property type="match status" value="1"/>
</dbReference>
<organism evidence="9 10">
    <name type="scientific">Kitasatospora kifunensis</name>
    <name type="common">Streptomyces kifunensis</name>
    <dbReference type="NCBI Taxonomy" id="58351"/>
    <lineage>
        <taxon>Bacteria</taxon>
        <taxon>Bacillati</taxon>
        <taxon>Actinomycetota</taxon>
        <taxon>Actinomycetes</taxon>
        <taxon>Kitasatosporales</taxon>
        <taxon>Streptomycetaceae</taxon>
        <taxon>Kitasatospora</taxon>
    </lineage>
</organism>
<keyword evidence="5 7" id="KW-0456">Lyase</keyword>
<evidence type="ECO:0000256" key="7">
    <source>
        <dbReference type="HAMAP-Rule" id="MF_02065"/>
    </source>
</evidence>
<dbReference type="PANTHER" id="PTHR30518">
    <property type="entry name" value="ENDOLYTIC MUREIN TRANSGLYCOSYLASE"/>
    <property type="match status" value="1"/>
</dbReference>
<dbReference type="GO" id="GO:0009252">
    <property type="term" value="P:peptidoglycan biosynthetic process"/>
    <property type="evidence" value="ECO:0007669"/>
    <property type="project" value="UniProtKB-UniRule"/>
</dbReference>
<keyword evidence="2 7" id="KW-0812">Transmembrane</keyword>
<evidence type="ECO:0000313" key="10">
    <source>
        <dbReference type="Proteomes" id="UP000540506"/>
    </source>
</evidence>
<evidence type="ECO:0000256" key="6">
    <source>
        <dbReference type="ARBA" id="ARBA00023316"/>
    </source>
</evidence>
<keyword evidence="1 7" id="KW-1003">Cell membrane</keyword>
<sequence length="406" mass="42514">MDQDAVPGLSPGHLGAPTFEPAPAPVDLATGPDPAGEPEEPESAHPDHTGLACGLTLLLLALLAGGALLAGRALFVHSGPSRPADYAGHGHGEVIQISVPEGASLTKIAQILQQNQVVASVRAFTSVAAGSSTKIQPGTYALRHQMSAGAALGVLGNPANANALTIPEGRRASQVYSAIDQRLNLPAGTAQHTAEQHLAELKLPDYAVGNPEGLLFPSTYSVTGDTTALSLLQQMVARAGREFGTDDIDHPEVSGLTGYQALVVASLVQGESDNPDDMAKVARVIYNRLARSMPLQLDSTINYALGRATLHTSVTDTQLDSPFNTYRVPGLPPTPIDNPGHDAVRAALNPAPGDWLYFVTVRPGDTRFTDSDQQHRKNVEEFNAYQARHSASPSATDGDSSESTGQ</sequence>
<keyword evidence="4 7" id="KW-0472">Membrane</keyword>
<evidence type="ECO:0000313" key="9">
    <source>
        <dbReference type="EMBL" id="MBB4926797.1"/>
    </source>
</evidence>
<evidence type="ECO:0000256" key="1">
    <source>
        <dbReference type="ARBA" id="ARBA00022475"/>
    </source>
</evidence>
<proteinExistence type="inferred from homology"/>
<dbReference type="GO" id="GO:0005886">
    <property type="term" value="C:plasma membrane"/>
    <property type="evidence" value="ECO:0007669"/>
    <property type="project" value="UniProtKB-UniRule"/>
</dbReference>
<dbReference type="RefSeq" id="WP_184940447.1">
    <property type="nucleotide sequence ID" value="NZ_JACHJV010000001.1"/>
</dbReference>
<dbReference type="HAMAP" id="MF_02065">
    <property type="entry name" value="MltG"/>
    <property type="match status" value="1"/>
</dbReference>
<feature type="compositionally biased region" description="Polar residues" evidence="8">
    <location>
        <begin position="389"/>
        <end position="406"/>
    </location>
</feature>
<evidence type="ECO:0000256" key="5">
    <source>
        <dbReference type="ARBA" id="ARBA00023239"/>
    </source>
</evidence>
<evidence type="ECO:0000256" key="3">
    <source>
        <dbReference type="ARBA" id="ARBA00022989"/>
    </source>
</evidence>
<accession>A0A7W7R7F4</accession>